<dbReference type="EC" id="2.3.-.-" evidence="4"/>
<evidence type="ECO:0000259" key="3">
    <source>
        <dbReference type="PROSITE" id="PS51186"/>
    </source>
</evidence>
<name>A0ABW1QXC2_9ACTN</name>
<dbReference type="InterPro" id="IPR050832">
    <property type="entry name" value="Bact_Acetyltransf"/>
</dbReference>
<organism evidence="4 5">
    <name type="scientific">Nocardioides yefusunii</name>
    <dbReference type="NCBI Taxonomy" id="2500546"/>
    <lineage>
        <taxon>Bacteria</taxon>
        <taxon>Bacillati</taxon>
        <taxon>Actinomycetota</taxon>
        <taxon>Actinomycetes</taxon>
        <taxon>Propionibacteriales</taxon>
        <taxon>Nocardioidaceae</taxon>
        <taxon>Nocardioides</taxon>
    </lineage>
</organism>
<evidence type="ECO:0000256" key="2">
    <source>
        <dbReference type="ARBA" id="ARBA00023315"/>
    </source>
</evidence>
<gene>
    <name evidence="4" type="ORF">ACFPWU_05785</name>
</gene>
<dbReference type="Proteomes" id="UP001596098">
    <property type="component" value="Unassembled WGS sequence"/>
</dbReference>
<comment type="caution">
    <text evidence="4">The sequence shown here is derived from an EMBL/GenBank/DDBJ whole genome shotgun (WGS) entry which is preliminary data.</text>
</comment>
<feature type="domain" description="N-acetyltransferase" evidence="3">
    <location>
        <begin position="5"/>
        <end position="150"/>
    </location>
</feature>
<dbReference type="EMBL" id="JBHSQI010000003">
    <property type="protein sequence ID" value="MFC6153174.1"/>
    <property type="molecule type" value="Genomic_DNA"/>
</dbReference>
<dbReference type="InterPro" id="IPR000182">
    <property type="entry name" value="GNAT_dom"/>
</dbReference>
<dbReference type="GO" id="GO:0016746">
    <property type="term" value="F:acyltransferase activity"/>
    <property type="evidence" value="ECO:0007669"/>
    <property type="project" value="UniProtKB-KW"/>
</dbReference>
<evidence type="ECO:0000313" key="4">
    <source>
        <dbReference type="EMBL" id="MFC6153174.1"/>
    </source>
</evidence>
<proteinExistence type="predicted"/>
<evidence type="ECO:0000256" key="1">
    <source>
        <dbReference type="ARBA" id="ARBA00022679"/>
    </source>
</evidence>
<evidence type="ECO:0000313" key="5">
    <source>
        <dbReference type="Proteomes" id="UP001596098"/>
    </source>
</evidence>
<dbReference type="InterPro" id="IPR016181">
    <property type="entry name" value="Acyl_CoA_acyltransferase"/>
</dbReference>
<keyword evidence="5" id="KW-1185">Reference proteome</keyword>
<accession>A0ABW1QXC2</accession>
<keyword evidence="1 4" id="KW-0808">Transferase</keyword>
<reference evidence="5" key="1">
    <citation type="journal article" date="2019" name="Int. J. Syst. Evol. Microbiol.">
        <title>The Global Catalogue of Microorganisms (GCM) 10K type strain sequencing project: providing services to taxonomists for standard genome sequencing and annotation.</title>
        <authorList>
            <consortium name="The Broad Institute Genomics Platform"/>
            <consortium name="The Broad Institute Genome Sequencing Center for Infectious Disease"/>
            <person name="Wu L."/>
            <person name="Ma J."/>
        </authorList>
    </citation>
    <scope>NUCLEOTIDE SEQUENCE [LARGE SCALE GENOMIC DNA]</scope>
    <source>
        <strain evidence="5">DFY28</strain>
    </source>
</reference>
<protein>
    <submittedName>
        <fullName evidence="4">GNAT family N-acetyltransferase</fullName>
        <ecNumber evidence="4">2.3.-.-</ecNumber>
    </submittedName>
</protein>
<dbReference type="PROSITE" id="PS51186">
    <property type="entry name" value="GNAT"/>
    <property type="match status" value="1"/>
</dbReference>
<dbReference type="RefSeq" id="WP_164878682.1">
    <property type="nucleotide sequence ID" value="NZ_CP034929.1"/>
</dbReference>
<dbReference type="CDD" id="cd04301">
    <property type="entry name" value="NAT_SF"/>
    <property type="match status" value="1"/>
</dbReference>
<dbReference type="SUPFAM" id="SSF55729">
    <property type="entry name" value="Acyl-CoA N-acyltransferases (Nat)"/>
    <property type="match status" value="1"/>
</dbReference>
<keyword evidence="2 4" id="KW-0012">Acyltransferase</keyword>
<dbReference type="PANTHER" id="PTHR43877">
    <property type="entry name" value="AMINOALKYLPHOSPHONATE N-ACETYLTRANSFERASE-RELATED-RELATED"/>
    <property type="match status" value="1"/>
</dbReference>
<dbReference type="Gene3D" id="3.40.630.30">
    <property type="match status" value="1"/>
</dbReference>
<sequence length="197" mass="21518">MEAPVQIRSARPEEQEAFESVVRAAFADEGDVVVRVLRELVDRELVCAIIVAERNGTVVGTVALSLAWVDARERLVEIALLSPLAVHPDEQNRGTGALLLDAAFDAAQQMEFPLVALEGDPAYYASRGWEQSSDHGVLSPSARVPEAACRVRLTSSYEEWVTGRIVYPDTWWRHDTVGLRDPLLAQVEAAPEGVTAG</sequence>
<dbReference type="Pfam" id="PF13527">
    <property type="entry name" value="Acetyltransf_9"/>
    <property type="match status" value="1"/>
</dbReference>